<keyword evidence="1" id="KW-0812">Transmembrane</keyword>
<comment type="caution">
    <text evidence="2">The sequence shown here is derived from an EMBL/GenBank/DDBJ whole genome shotgun (WGS) entry which is preliminary data.</text>
</comment>
<dbReference type="Proteomes" id="UP000886523">
    <property type="component" value="Unassembled WGS sequence"/>
</dbReference>
<sequence length="198" mass="21297">MAPPTCEESWCHKCASTIPMAPGLHILIDSRARVHQYYPAALIPAPFHVDDHQGTGVLEHKREFAQCCSDEGIKWGQVLYASSPGRSIPRPVFIGISVALFLCVGGCNPCIATAITLIGNNYGPVYTHATAMGFFFSVANCAANMSSNVYPSSAPPHFFRGHGIALTFSFLAIVGVSILKVSNSHENARRQSIRGCCT</sequence>
<dbReference type="EMBL" id="MU129613">
    <property type="protein sequence ID" value="KAF9502792.1"/>
    <property type="molecule type" value="Genomic_DNA"/>
</dbReference>
<keyword evidence="1" id="KW-0472">Membrane</keyword>
<name>A0A9P6DFE8_9AGAM</name>
<organism evidence="2 3">
    <name type="scientific">Hydnum rufescens UP504</name>
    <dbReference type="NCBI Taxonomy" id="1448309"/>
    <lineage>
        <taxon>Eukaryota</taxon>
        <taxon>Fungi</taxon>
        <taxon>Dikarya</taxon>
        <taxon>Basidiomycota</taxon>
        <taxon>Agaricomycotina</taxon>
        <taxon>Agaricomycetes</taxon>
        <taxon>Cantharellales</taxon>
        <taxon>Hydnaceae</taxon>
        <taxon>Hydnum</taxon>
    </lineage>
</organism>
<evidence type="ECO:0000256" key="1">
    <source>
        <dbReference type="SAM" id="Phobius"/>
    </source>
</evidence>
<accession>A0A9P6DFE8</accession>
<protein>
    <submittedName>
        <fullName evidence="2">Uncharacterized protein</fullName>
    </submittedName>
</protein>
<keyword evidence="3" id="KW-1185">Reference proteome</keyword>
<gene>
    <name evidence="2" type="ORF">BS47DRAFT_1490600</name>
</gene>
<dbReference type="AlphaFoldDB" id="A0A9P6DFE8"/>
<feature type="transmembrane region" description="Helical" evidence="1">
    <location>
        <begin position="158"/>
        <end position="179"/>
    </location>
</feature>
<evidence type="ECO:0000313" key="3">
    <source>
        <dbReference type="Proteomes" id="UP000886523"/>
    </source>
</evidence>
<keyword evidence="1" id="KW-1133">Transmembrane helix</keyword>
<proteinExistence type="predicted"/>
<feature type="transmembrane region" description="Helical" evidence="1">
    <location>
        <begin position="92"/>
        <end position="119"/>
    </location>
</feature>
<evidence type="ECO:0000313" key="2">
    <source>
        <dbReference type="EMBL" id="KAF9502792.1"/>
    </source>
</evidence>
<reference evidence="2" key="1">
    <citation type="journal article" date="2020" name="Nat. Commun.">
        <title>Large-scale genome sequencing of mycorrhizal fungi provides insights into the early evolution of symbiotic traits.</title>
        <authorList>
            <person name="Miyauchi S."/>
            <person name="Kiss E."/>
            <person name="Kuo A."/>
            <person name="Drula E."/>
            <person name="Kohler A."/>
            <person name="Sanchez-Garcia M."/>
            <person name="Morin E."/>
            <person name="Andreopoulos B."/>
            <person name="Barry K.W."/>
            <person name="Bonito G."/>
            <person name="Buee M."/>
            <person name="Carver A."/>
            <person name="Chen C."/>
            <person name="Cichocki N."/>
            <person name="Clum A."/>
            <person name="Culley D."/>
            <person name="Crous P.W."/>
            <person name="Fauchery L."/>
            <person name="Girlanda M."/>
            <person name="Hayes R.D."/>
            <person name="Keri Z."/>
            <person name="LaButti K."/>
            <person name="Lipzen A."/>
            <person name="Lombard V."/>
            <person name="Magnuson J."/>
            <person name="Maillard F."/>
            <person name="Murat C."/>
            <person name="Nolan M."/>
            <person name="Ohm R.A."/>
            <person name="Pangilinan J."/>
            <person name="Pereira M.F."/>
            <person name="Perotto S."/>
            <person name="Peter M."/>
            <person name="Pfister S."/>
            <person name="Riley R."/>
            <person name="Sitrit Y."/>
            <person name="Stielow J.B."/>
            <person name="Szollosi G."/>
            <person name="Zifcakova L."/>
            <person name="Stursova M."/>
            <person name="Spatafora J.W."/>
            <person name="Tedersoo L."/>
            <person name="Vaario L.M."/>
            <person name="Yamada A."/>
            <person name="Yan M."/>
            <person name="Wang P."/>
            <person name="Xu J."/>
            <person name="Bruns T."/>
            <person name="Baldrian P."/>
            <person name="Vilgalys R."/>
            <person name="Dunand C."/>
            <person name="Henrissat B."/>
            <person name="Grigoriev I.V."/>
            <person name="Hibbett D."/>
            <person name="Nagy L.G."/>
            <person name="Martin F.M."/>
        </authorList>
    </citation>
    <scope>NUCLEOTIDE SEQUENCE</scope>
    <source>
        <strain evidence="2">UP504</strain>
    </source>
</reference>
<feature type="transmembrane region" description="Helical" evidence="1">
    <location>
        <begin position="125"/>
        <end position="146"/>
    </location>
</feature>